<gene>
    <name evidence="4" type="ORF">ERS852491_01025</name>
</gene>
<dbReference type="InterPro" id="IPR049046">
    <property type="entry name" value="Beta-AFase-like_GH127_middle"/>
</dbReference>
<dbReference type="InterPro" id="IPR012878">
    <property type="entry name" value="Beta-AFase-like_GH127_cat"/>
</dbReference>
<dbReference type="Pfam" id="PF20736">
    <property type="entry name" value="Glyco_hydro127M"/>
    <property type="match status" value="1"/>
</dbReference>
<evidence type="ECO:0000259" key="2">
    <source>
        <dbReference type="Pfam" id="PF20736"/>
    </source>
</evidence>
<evidence type="ECO:0000259" key="1">
    <source>
        <dbReference type="Pfam" id="PF07944"/>
    </source>
</evidence>
<organism evidence="4 5">
    <name type="scientific">Faecalicatena contorta</name>
    <dbReference type="NCBI Taxonomy" id="39482"/>
    <lineage>
        <taxon>Bacteria</taxon>
        <taxon>Bacillati</taxon>
        <taxon>Bacillota</taxon>
        <taxon>Clostridia</taxon>
        <taxon>Lachnospirales</taxon>
        <taxon>Lachnospiraceae</taxon>
        <taxon>Faecalicatena</taxon>
    </lineage>
</organism>
<dbReference type="InterPro" id="IPR008928">
    <property type="entry name" value="6-hairpin_glycosidase_sf"/>
</dbReference>
<protein>
    <submittedName>
        <fullName evidence="4">Uncharacterized protein conserved in bacteria</fullName>
    </submittedName>
</protein>
<dbReference type="SUPFAM" id="SSF48208">
    <property type="entry name" value="Six-hairpin glycosidases"/>
    <property type="match status" value="1"/>
</dbReference>
<name>A0A174BGS8_9FIRM</name>
<dbReference type="Pfam" id="PF20737">
    <property type="entry name" value="Glyco_hydro127C"/>
    <property type="match status" value="1"/>
</dbReference>
<feature type="domain" description="Non-reducing end beta-L-arabinofuranosidase-like GH127 catalytic" evidence="1">
    <location>
        <begin position="31"/>
        <end position="419"/>
    </location>
</feature>
<dbReference type="STRING" id="39482.ERS852491_01025"/>
<feature type="domain" description="Non-reducing end beta-L-arabinofuranosidase-like GH127 middle" evidence="2">
    <location>
        <begin position="434"/>
        <end position="524"/>
    </location>
</feature>
<dbReference type="RefSeq" id="WP_055151580.1">
    <property type="nucleotide sequence ID" value="NZ_CYZU01000007.1"/>
</dbReference>
<feature type="domain" description="Non-reducing end beta-L-arabinofuranosidase-like GH127 C-terminal" evidence="3">
    <location>
        <begin position="526"/>
        <end position="627"/>
    </location>
</feature>
<dbReference type="EMBL" id="CYZU01000007">
    <property type="protein sequence ID" value="CUO00241.1"/>
    <property type="molecule type" value="Genomic_DNA"/>
</dbReference>
<dbReference type="Proteomes" id="UP000095544">
    <property type="component" value="Unassembled WGS sequence"/>
</dbReference>
<evidence type="ECO:0000313" key="5">
    <source>
        <dbReference type="Proteomes" id="UP000095544"/>
    </source>
</evidence>
<dbReference type="GO" id="GO:0005975">
    <property type="term" value="P:carbohydrate metabolic process"/>
    <property type="evidence" value="ECO:0007669"/>
    <property type="project" value="InterPro"/>
</dbReference>
<evidence type="ECO:0000259" key="3">
    <source>
        <dbReference type="Pfam" id="PF20737"/>
    </source>
</evidence>
<accession>A0A174BGS8</accession>
<dbReference type="InterPro" id="IPR049049">
    <property type="entry name" value="Beta-AFase-like_GH127_C"/>
</dbReference>
<evidence type="ECO:0000313" key="4">
    <source>
        <dbReference type="EMBL" id="CUO00241.1"/>
    </source>
</evidence>
<dbReference type="OrthoDB" id="9757939at2"/>
<sequence>MYKETSIKDVKITGGLLHEKRMLAAGKTIPYIKKALNDEIEGIEPSGAFENFRIAAGESDREFYGLVSQDSDVYKWMEAAALALQYENQETLAAFDEAADLLKRAQQKNGYLNTYYIIHGLKDKWHYLKESCQLYCAGHLIEAAVSAHQVLGRTDLLEIAEAYADYIDHCFGPEAGKIRGYDGHAEIEPALYRLYEDTGIDRYKRLADFFVEERGRKPYFFSEEPRNTNVGNNLVYELDESDYRHSQSHLPIREQNEAVGHAVKAMYFYTAAADKARLDHDMDLFQHVKKLWRNVTEEKMYLTGAIGSSAYGESFTYPYDLPSDLMYGETCASIGLFLLSYHLLLIENDSQYGDIMEKTLYNGILAGISESGTEFFYTNALEIDPERCEKRQDYSHLKYERQPWFDCPCCPPNIARLLMGLNKYIYTGDEHNFNIHLFINSEADMNGWTVTQDTVYPRAGEIRIRVRKADSTPGVLRIRVPSWCGKIRIKKNRQEIHPVINRGYAEIEQECWMEETEIQVDMEMLPRKVYASLQVHSLIGKAAVMRGPVVYCAEEADNGDLSGLFFKRKGNLSGDVDLIYAEGYRCTKKETGLYGCEPPQFEDNAICLVPYYHWGNRGKGGMCVFMKER</sequence>
<reference evidence="4 5" key="1">
    <citation type="submission" date="2015-09" db="EMBL/GenBank/DDBJ databases">
        <authorList>
            <consortium name="Pathogen Informatics"/>
        </authorList>
    </citation>
    <scope>NUCLEOTIDE SEQUENCE [LARGE SCALE GENOMIC DNA]</scope>
    <source>
        <strain evidence="4 5">2789STDY5834876</strain>
    </source>
</reference>
<dbReference type="PANTHER" id="PTHR43465">
    <property type="entry name" value="DUF1680 DOMAIN PROTEIN (AFU_ORTHOLOGUE AFUA_1G08910)"/>
    <property type="match status" value="1"/>
</dbReference>
<proteinExistence type="predicted"/>
<dbReference type="InterPro" id="IPR049174">
    <property type="entry name" value="Beta-AFase-like"/>
</dbReference>
<dbReference type="PANTHER" id="PTHR43465:SF2">
    <property type="entry name" value="DUF1680 DOMAIN PROTEIN (AFU_ORTHOLOGUE AFUA_1G08910)"/>
    <property type="match status" value="1"/>
</dbReference>
<dbReference type="AlphaFoldDB" id="A0A174BGS8"/>
<dbReference type="Pfam" id="PF07944">
    <property type="entry name" value="Beta-AFase-like_GH127_cat"/>
    <property type="match status" value="1"/>
</dbReference>